<evidence type="ECO:0008006" key="2">
    <source>
        <dbReference type="Google" id="ProtNLM"/>
    </source>
</evidence>
<dbReference type="GO" id="GO:0008901">
    <property type="term" value="F:ferredoxin hydrogenase activity"/>
    <property type="evidence" value="ECO:0007669"/>
    <property type="project" value="InterPro"/>
</dbReference>
<dbReference type="Gene3D" id="3.40.50.10830">
    <property type="entry name" value="F420-dependent methylenetetrahydromethanopterin dehydrogenase (MTD)"/>
    <property type="match status" value="1"/>
</dbReference>
<dbReference type="NCBIfam" id="NF002162">
    <property type="entry name" value="PRK00994.1"/>
    <property type="match status" value="1"/>
</dbReference>
<dbReference type="AlphaFoldDB" id="A0A0F9R8K1"/>
<dbReference type="Gene3D" id="6.10.140.120">
    <property type="match status" value="1"/>
</dbReference>
<evidence type="ECO:0000313" key="1">
    <source>
        <dbReference type="EMBL" id="KKN45672.1"/>
    </source>
</evidence>
<dbReference type="SUPFAM" id="SSF102324">
    <property type="entry name" value="F420-dependent methylenetetrahydromethanopterin dehydrogenase (MTD)"/>
    <property type="match status" value="1"/>
</dbReference>
<gene>
    <name evidence="1" type="ORF">LCGC14_0680620</name>
</gene>
<sequence length="284" mass="31374">MVKKMSEEGKILKIGILKNGTIGSSLLLAFLMDERAESTRINVIEVTSGAKMNPSGYCVETMEKLLKIEPELIIMSSPNAALPGPKATREMTGNIPTIIISDAPAKKAIEEIKEKNMGYILINCDSMIGARRPYLDPIEMSVFNADLLKVLAITGALQVITVELNKVIMDMLEGRTPTLPEIIIDSNRATEAAKFSNPYARAKAMAAFELAASVSKITGKACFQLKERSDYMPLLAAAHEMMRTAALLCDDAREIEKSNDSVIRRPHHAKQHLLKKIRLYDKEQ</sequence>
<dbReference type="EMBL" id="LAZR01001373">
    <property type="protein sequence ID" value="KKN45672.1"/>
    <property type="molecule type" value="Genomic_DNA"/>
</dbReference>
<dbReference type="GO" id="GO:0015948">
    <property type="term" value="P:methanogenesis"/>
    <property type="evidence" value="ECO:0007669"/>
    <property type="project" value="InterPro"/>
</dbReference>
<comment type="caution">
    <text evidence="1">The sequence shown here is derived from an EMBL/GenBank/DDBJ whole genome shotgun (WGS) entry which is preliminary data.</text>
</comment>
<dbReference type="InterPro" id="IPR036080">
    <property type="entry name" value="MTD_sf"/>
</dbReference>
<proteinExistence type="predicted"/>
<protein>
    <recommendedName>
        <fullName evidence="2">F420-dependent methylenetetrahydromethanopterin dehydrogenase</fullName>
    </recommendedName>
</protein>
<dbReference type="Pfam" id="PF01993">
    <property type="entry name" value="MTD"/>
    <property type="match status" value="1"/>
</dbReference>
<dbReference type="InterPro" id="IPR002844">
    <property type="entry name" value="MTD"/>
</dbReference>
<reference evidence="1" key="1">
    <citation type="journal article" date="2015" name="Nature">
        <title>Complex archaea that bridge the gap between prokaryotes and eukaryotes.</title>
        <authorList>
            <person name="Spang A."/>
            <person name="Saw J.H."/>
            <person name="Jorgensen S.L."/>
            <person name="Zaremba-Niedzwiedzka K."/>
            <person name="Martijn J."/>
            <person name="Lind A.E."/>
            <person name="van Eijk R."/>
            <person name="Schleper C."/>
            <person name="Guy L."/>
            <person name="Ettema T.J."/>
        </authorList>
    </citation>
    <scope>NUCLEOTIDE SEQUENCE</scope>
</reference>
<name>A0A0F9R8K1_9ZZZZ</name>
<organism evidence="1">
    <name type="scientific">marine sediment metagenome</name>
    <dbReference type="NCBI Taxonomy" id="412755"/>
    <lineage>
        <taxon>unclassified sequences</taxon>
        <taxon>metagenomes</taxon>
        <taxon>ecological metagenomes</taxon>
    </lineage>
</organism>
<accession>A0A0F9R8K1</accession>